<organism evidence="1 2">
    <name type="scientific">Panicum virgatum</name>
    <name type="common">Blackwell switchgrass</name>
    <dbReference type="NCBI Taxonomy" id="38727"/>
    <lineage>
        <taxon>Eukaryota</taxon>
        <taxon>Viridiplantae</taxon>
        <taxon>Streptophyta</taxon>
        <taxon>Embryophyta</taxon>
        <taxon>Tracheophyta</taxon>
        <taxon>Spermatophyta</taxon>
        <taxon>Magnoliopsida</taxon>
        <taxon>Liliopsida</taxon>
        <taxon>Poales</taxon>
        <taxon>Poaceae</taxon>
        <taxon>PACMAD clade</taxon>
        <taxon>Panicoideae</taxon>
        <taxon>Panicodae</taxon>
        <taxon>Paniceae</taxon>
        <taxon>Panicinae</taxon>
        <taxon>Panicum</taxon>
        <taxon>Panicum sect. Hiantes</taxon>
    </lineage>
</organism>
<sequence>MGNSNQTLKSEPLLYNIRVSHPHFNSLLLGALQPISHLPPYFSHTPLFYLYLVTNKIAILYVNGTICDKLFIHSCTN</sequence>
<comment type="caution">
    <text evidence="1">The sequence shown here is derived from an EMBL/GenBank/DDBJ whole genome shotgun (WGS) entry which is preliminary data.</text>
</comment>
<evidence type="ECO:0000313" key="2">
    <source>
        <dbReference type="Proteomes" id="UP000823388"/>
    </source>
</evidence>
<name>A0A8T0PNW8_PANVG</name>
<protein>
    <submittedName>
        <fullName evidence="1">Uncharacterized protein</fullName>
    </submittedName>
</protein>
<reference evidence="1" key="1">
    <citation type="submission" date="2020-05" db="EMBL/GenBank/DDBJ databases">
        <title>WGS assembly of Panicum virgatum.</title>
        <authorList>
            <person name="Lovell J.T."/>
            <person name="Jenkins J."/>
            <person name="Shu S."/>
            <person name="Juenger T.E."/>
            <person name="Schmutz J."/>
        </authorList>
    </citation>
    <scope>NUCLEOTIDE SEQUENCE</scope>
    <source>
        <strain evidence="1">AP13</strain>
    </source>
</reference>
<dbReference type="EMBL" id="CM029051">
    <property type="protein sequence ID" value="KAG2564047.1"/>
    <property type="molecule type" value="Genomic_DNA"/>
</dbReference>
<evidence type="ECO:0000313" key="1">
    <source>
        <dbReference type="EMBL" id="KAG2564047.1"/>
    </source>
</evidence>
<dbReference type="AlphaFoldDB" id="A0A8T0PNW8"/>
<accession>A0A8T0PNW8</accession>
<dbReference type="Proteomes" id="UP000823388">
    <property type="component" value="Chromosome 8K"/>
</dbReference>
<gene>
    <name evidence="1" type="ORF">PVAP13_8KG334706</name>
</gene>
<keyword evidence="2" id="KW-1185">Reference proteome</keyword>
<proteinExistence type="predicted"/>